<sequence length="134" mass="15667">MLDQKIIPQTSFSIFWKLKSLNCSFMTWLTQYYPFSLLYRDRLFHYNNLRVNKLMLRMENVALKAGVEILILSGGTGEYMAEMIGHLDPKTKNRPGIITILETAFQDKYGTIFVRDEGDNVRILIPNEIFQKII</sequence>
<name>A0A2M6XBX1_9BACT</name>
<dbReference type="AlphaFoldDB" id="A0A2M6XBX1"/>
<gene>
    <name evidence="1" type="ORF">COT44_04415</name>
</gene>
<accession>A0A2M6XBX1</accession>
<dbReference type="EMBL" id="PEYO01000022">
    <property type="protein sequence ID" value="PIU03113.1"/>
    <property type="molecule type" value="Genomic_DNA"/>
</dbReference>
<dbReference type="Proteomes" id="UP000228996">
    <property type="component" value="Unassembled WGS sequence"/>
</dbReference>
<evidence type="ECO:0000313" key="1">
    <source>
        <dbReference type="EMBL" id="PIU03113.1"/>
    </source>
</evidence>
<protein>
    <submittedName>
        <fullName evidence="1">Uncharacterized protein</fullName>
    </submittedName>
</protein>
<evidence type="ECO:0000313" key="2">
    <source>
        <dbReference type="Proteomes" id="UP000228996"/>
    </source>
</evidence>
<reference evidence="2" key="1">
    <citation type="submission" date="2017-09" db="EMBL/GenBank/DDBJ databases">
        <title>Depth-based differentiation of microbial function through sediment-hosted aquifers and enrichment of novel symbionts in the deep terrestrial subsurface.</title>
        <authorList>
            <person name="Probst A.J."/>
            <person name="Ladd B."/>
            <person name="Jarett J.K."/>
            <person name="Geller-Mcgrath D.E."/>
            <person name="Sieber C.M.K."/>
            <person name="Emerson J.B."/>
            <person name="Anantharaman K."/>
            <person name="Thomas B.C."/>
            <person name="Malmstrom R."/>
            <person name="Stieglmeier M."/>
            <person name="Klingl A."/>
            <person name="Woyke T."/>
            <person name="Ryan C.M."/>
            <person name="Banfield J.F."/>
        </authorList>
    </citation>
    <scope>NUCLEOTIDE SEQUENCE [LARGE SCALE GENOMIC DNA]</scope>
</reference>
<proteinExistence type="predicted"/>
<comment type="caution">
    <text evidence="1">The sequence shown here is derived from an EMBL/GenBank/DDBJ whole genome shotgun (WGS) entry which is preliminary data.</text>
</comment>
<organism evidence="1 2">
    <name type="scientific">Candidatus Shapirobacteria bacterium CG08_land_8_20_14_0_20_39_18</name>
    <dbReference type="NCBI Taxonomy" id="1974883"/>
    <lineage>
        <taxon>Bacteria</taxon>
        <taxon>Candidatus Shapironibacteriota</taxon>
    </lineage>
</organism>